<protein>
    <submittedName>
        <fullName evidence="2">Uncharacterized protein</fullName>
    </submittedName>
</protein>
<feature type="compositionally biased region" description="Low complexity" evidence="1">
    <location>
        <begin position="7"/>
        <end position="24"/>
    </location>
</feature>
<evidence type="ECO:0000313" key="2">
    <source>
        <dbReference type="EMBL" id="WED79440.1"/>
    </source>
</evidence>
<feature type="compositionally biased region" description="Low complexity" evidence="1">
    <location>
        <begin position="35"/>
        <end position="46"/>
    </location>
</feature>
<dbReference type="Proteomes" id="UP001213721">
    <property type="component" value="Plasmid pK520-TEM"/>
</dbReference>
<evidence type="ECO:0000313" key="3">
    <source>
        <dbReference type="Proteomes" id="UP001213721"/>
    </source>
</evidence>
<name>A0AAX3P2J9_9GAMM</name>
<reference evidence="2" key="1">
    <citation type="submission" date="2023-02" db="EMBL/GenBank/DDBJ databases">
        <title>The sequence of Aeromonas allosaccharophila K520.</title>
        <authorList>
            <person name="Luo X."/>
        </authorList>
    </citation>
    <scope>NUCLEOTIDE SEQUENCE</scope>
    <source>
        <strain evidence="2">K520</strain>
        <plasmid evidence="2">pK520-TEM</plasmid>
    </source>
</reference>
<proteinExistence type="predicted"/>
<organism evidence="2 3">
    <name type="scientific">Aeromonas allosaccharophila</name>
    <dbReference type="NCBI Taxonomy" id="656"/>
    <lineage>
        <taxon>Bacteria</taxon>
        <taxon>Pseudomonadati</taxon>
        <taxon>Pseudomonadota</taxon>
        <taxon>Gammaproteobacteria</taxon>
        <taxon>Aeromonadales</taxon>
        <taxon>Aeromonadaceae</taxon>
        <taxon>Aeromonas</taxon>
    </lineage>
</organism>
<accession>A0AAX3P2J9</accession>
<evidence type="ECO:0000256" key="1">
    <source>
        <dbReference type="SAM" id="MobiDB-lite"/>
    </source>
</evidence>
<dbReference type="EMBL" id="CP118992">
    <property type="protein sequence ID" value="WED79440.1"/>
    <property type="molecule type" value="Genomic_DNA"/>
</dbReference>
<dbReference type="RefSeq" id="WP_244776905.1">
    <property type="nucleotide sequence ID" value="NZ_CP118992.1"/>
</dbReference>
<keyword evidence="2" id="KW-0614">Plasmid</keyword>
<gene>
    <name evidence="2" type="ORF">PYU98_25625</name>
</gene>
<dbReference type="AlphaFoldDB" id="A0AAX3P2J9"/>
<sequence>MVVRKTAASAPSVPAQPAVAAPARRAGKTAATRNTPEAKPAATTTASLPESTHLVAGAGGKRRKKLAKAFARPLDKILKNKSAPVDVRCTFPAGEYEQLVRIKRQLAERGIKVRKRDLLRAGLMLLSVQSDEDLQRLLTGLSALR</sequence>
<feature type="region of interest" description="Disordered" evidence="1">
    <location>
        <begin position="1"/>
        <end position="60"/>
    </location>
</feature>
<geneLocation type="plasmid" evidence="2 3">
    <name>pK520-TEM</name>
</geneLocation>